<proteinExistence type="predicted"/>
<name>A0A3B0YMV4_9ZZZZ</name>
<keyword evidence="1" id="KW-1133">Transmembrane helix</keyword>
<feature type="non-terminal residue" evidence="2">
    <location>
        <position position="39"/>
    </location>
</feature>
<gene>
    <name evidence="2" type="ORF">MNBD_GAMMA10-2856</name>
</gene>
<organism evidence="2">
    <name type="scientific">hydrothermal vent metagenome</name>
    <dbReference type="NCBI Taxonomy" id="652676"/>
    <lineage>
        <taxon>unclassified sequences</taxon>
        <taxon>metagenomes</taxon>
        <taxon>ecological metagenomes</taxon>
    </lineage>
</organism>
<evidence type="ECO:0000313" key="2">
    <source>
        <dbReference type="EMBL" id="VAW69706.1"/>
    </source>
</evidence>
<accession>A0A3B0YMV4</accession>
<reference evidence="2" key="1">
    <citation type="submission" date="2018-06" db="EMBL/GenBank/DDBJ databases">
        <authorList>
            <person name="Zhirakovskaya E."/>
        </authorList>
    </citation>
    <scope>NUCLEOTIDE SEQUENCE</scope>
</reference>
<keyword evidence="1" id="KW-0812">Transmembrane</keyword>
<feature type="transmembrane region" description="Helical" evidence="1">
    <location>
        <begin position="21"/>
        <end position="38"/>
    </location>
</feature>
<dbReference type="AlphaFoldDB" id="A0A3B0YMV4"/>
<evidence type="ECO:0000256" key="1">
    <source>
        <dbReference type="SAM" id="Phobius"/>
    </source>
</evidence>
<dbReference type="EMBL" id="UOFJ01000455">
    <property type="protein sequence ID" value="VAW69706.1"/>
    <property type="molecule type" value="Genomic_DNA"/>
</dbReference>
<protein>
    <submittedName>
        <fullName evidence="2">Uncharacterized protein</fullName>
    </submittedName>
</protein>
<sequence length="39" mass="4447">MPEDNEITRIESCIALLEQHNKIHLLSIVATIFALLMLL</sequence>
<keyword evidence="1" id="KW-0472">Membrane</keyword>